<feature type="domain" description="Aminoacyl-transfer RNA synthetases class-II family profile" evidence="18">
    <location>
        <begin position="171"/>
        <end position="405"/>
    </location>
</feature>
<feature type="binding site" evidence="16">
    <location>
        <begin position="346"/>
        <end position="349"/>
    </location>
    <ligand>
        <name>ATP</name>
        <dbReference type="ChEBI" id="CHEBI:30616"/>
    </ligand>
</feature>
<evidence type="ECO:0000313" key="20">
    <source>
        <dbReference type="Proteomes" id="UP000020977"/>
    </source>
</evidence>
<evidence type="ECO:0000256" key="12">
    <source>
        <dbReference type="ARBA" id="ARBA00047929"/>
    </source>
</evidence>
<dbReference type="RefSeq" id="WP_044284010.1">
    <property type="nucleotide sequence ID" value="NZ_JFAD01000011.1"/>
</dbReference>
<evidence type="ECO:0000256" key="15">
    <source>
        <dbReference type="PIRSR" id="PIRSR001529-1"/>
    </source>
</evidence>
<organism evidence="19 20">
    <name type="scientific">Mesomycoplasma ovipneumoniae 14811</name>
    <dbReference type="NCBI Taxonomy" id="1188239"/>
    <lineage>
        <taxon>Bacteria</taxon>
        <taxon>Bacillati</taxon>
        <taxon>Mycoplasmatota</taxon>
        <taxon>Mycoplasmoidales</taxon>
        <taxon>Metamycoplasmataceae</taxon>
        <taxon>Mesomycoplasma</taxon>
    </lineage>
</organism>
<dbReference type="Pfam" id="PF00587">
    <property type="entry name" value="tRNA-synt_2b"/>
    <property type="match status" value="1"/>
</dbReference>
<comment type="caution">
    <text evidence="19">The sequence shown here is derived from an EMBL/GenBank/DDBJ whole genome shotgun (WGS) entry which is preliminary data.</text>
</comment>
<dbReference type="InterPro" id="IPR015866">
    <property type="entry name" value="Ser-tRNA-synth_1_N"/>
</dbReference>
<dbReference type="SUPFAM" id="SSF55681">
    <property type="entry name" value="Class II aaRS and biotin synthetases"/>
    <property type="match status" value="1"/>
</dbReference>
<keyword evidence="7" id="KW-0547">Nucleotide-binding</keyword>
<evidence type="ECO:0000256" key="10">
    <source>
        <dbReference type="ARBA" id="ARBA00023146"/>
    </source>
</evidence>
<feature type="binding site" evidence="15">
    <location>
        <position position="378"/>
    </location>
    <ligand>
        <name>L-serine</name>
        <dbReference type="ChEBI" id="CHEBI:33384"/>
    </ligand>
</feature>
<keyword evidence="6" id="KW-0436">Ligase</keyword>
<dbReference type="InterPro" id="IPR002317">
    <property type="entry name" value="Ser-tRNA-ligase_type_1"/>
</dbReference>
<dbReference type="InterPro" id="IPR045864">
    <property type="entry name" value="aa-tRNA-synth_II/BPL/LPL"/>
</dbReference>
<comment type="catalytic activity">
    <reaction evidence="12">
        <text>tRNA(Sec) + L-serine + ATP = L-seryl-tRNA(Sec) + AMP + diphosphate + H(+)</text>
        <dbReference type="Rhea" id="RHEA:42580"/>
        <dbReference type="Rhea" id="RHEA-COMP:9742"/>
        <dbReference type="Rhea" id="RHEA-COMP:10128"/>
        <dbReference type="ChEBI" id="CHEBI:15378"/>
        <dbReference type="ChEBI" id="CHEBI:30616"/>
        <dbReference type="ChEBI" id="CHEBI:33019"/>
        <dbReference type="ChEBI" id="CHEBI:33384"/>
        <dbReference type="ChEBI" id="CHEBI:78442"/>
        <dbReference type="ChEBI" id="CHEBI:78533"/>
        <dbReference type="ChEBI" id="CHEBI:456215"/>
        <dbReference type="EC" id="6.1.1.11"/>
    </reaction>
</comment>
<comment type="subcellular location">
    <subcellularLocation>
        <location evidence="1">Cytoplasm</location>
    </subcellularLocation>
</comment>
<dbReference type="EC" id="6.1.1.11" evidence="4 14"/>
<dbReference type="STRING" id="1188239.MOVI_1520"/>
<dbReference type="EMBL" id="JFAD01000011">
    <property type="protein sequence ID" value="EXU61327.1"/>
    <property type="molecule type" value="Genomic_DNA"/>
</dbReference>
<dbReference type="PIRSF" id="PIRSF001529">
    <property type="entry name" value="Ser-tRNA-synth_IIa"/>
    <property type="match status" value="1"/>
</dbReference>
<dbReference type="InterPro" id="IPR010978">
    <property type="entry name" value="tRNA-bd_arm"/>
</dbReference>
<evidence type="ECO:0000256" key="11">
    <source>
        <dbReference type="ARBA" id="ARBA00039158"/>
    </source>
</evidence>
<evidence type="ECO:0000256" key="3">
    <source>
        <dbReference type="ARBA" id="ARBA00010728"/>
    </source>
</evidence>
<evidence type="ECO:0000256" key="14">
    <source>
        <dbReference type="NCBIfam" id="TIGR00414"/>
    </source>
</evidence>
<evidence type="ECO:0000256" key="1">
    <source>
        <dbReference type="ARBA" id="ARBA00004496"/>
    </source>
</evidence>
<dbReference type="GO" id="GO:0005524">
    <property type="term" value="F:ATP binding"/>
    <property type="evidence" value="ECO:0007669"/>
    <property type="project" value="UniProtKB-KW"/>
</dbReference>
<feature type="binding site" evidence="15">
    <location>
        <position position="259"/>
    </location>
    <ligand>
        <name>L-serine</name>
        <dbReference type="ChEBI" id="CHEBI:33384"/>
    </ligand>
</feature>
<sequence length="413" mass="47382">MDIRLILNNKSFVEKKLSDRGFDISIIADLYEKAQKRNFLRQEIDELLAQKNKTSKQIGLYVRENKDADDLKNQVSQIKDKLANLETEWQELDDWVSQKILEVPNLPDDSVPFGNSELDNQVIYHWGQPKKIDPKIKPHYEFGKSKDILDFKRAVKISGNRFVIYKNLAAKLVRALINFMIDTHVNSGYQEIVPNTLVLENSLYGTGQLPKFAEDLYSLKNSDLWLIPTAEVPLTNYYQDEIIDLEKPISLVGYSKCYRSEAGSGGKDTRGLIRLHEFHKVELVKITNEVDGMKEFDNVVQDAAKILKLLNIPYRAVLLCTGDLGFSSKKTIDLEAWLPSEQTYREVSSISYCGDFQARRAKIRYRDEKNNIYAHTINGSGLAIDRIVAILLEQNQNPDGSWTIPEVLKPYFN</sequence>
<evidence type="ECO:0000256" key="7">
    <source>
        <dbReference type="ARBA" id="ARBA00022741"/>
    </source>
</evidence>
<evidence type="ECO:0000256" key="5">
    <source>
        <dbReference type="ARBA" id="ARBA00022490"/>
    </source>
</evidence>
<dbReference type="Proteomes" id="UP000020977">
    <property type="component" value="Unassembled WGS sequence"/>
</dbReference>
<dbReference type="Gene3D" id="1.10.287.40">
    <property type="entry name" value="Serine-tRNA synthetase, tRNA binding domain"/>
    <property type="match status" value="1"/>
</dbReference>
<dbReference type="SUPFAM" id="SSF46589">
    <property type="entry name" value="tRNA-binding arm"/>
    <property type="match status" value="1"/>
</dbReference>
<keyword evidence="10 19" id="KW-0030">Aminoacyl-tRNA synthetase</keyword>
<feature type="binding site" evidence="15">
    <location>
        <position position="282"/>
    </location>
    <ligand>
        <name>L-serine</name>
        <dbReference type="ChEBI" id="CHEBI:33384"/>
    </ligand>
</feature>
<dbReference type="InterPro" id="IPR002314">
    <property type="entry name" value="aa-tRNA-synt_IIb"/>
</dbReference>
<dbReference type="PRINTS" id="PR00981">
    <property type="entry name" value="TRNASYNTHSER"/>
</dbReference>
<keyword evidence="9" id="KW-0648">Protein biosynthesis</keyword>
<keyword evidence="5" id="KW-0963">Cytoplasm</keyword>
<comment type="pathway">
    <text evidence="2">Aminoacyl-tRNA biosynthesis; selenocysteinyl-tRNA(Sec) biosynthesis; L-seryl-tRNA(Sec) from L-serine and tRNA(Sec): step 1/1.</text>
</comment>
<evidence type="ECO:0000259" key="18">
    <source>
        <dbReference type="PROSITE" id="PS50862"/>
    </source>
</evidence>
<accession>A0A014NR25</accession>
<evidence type="ECO:0000256" key="16">
    <source>
        <dbReference type="PIRSR" id="PIRSR001529-2"/>
    </source>
</evidence>
<feature type="binding site" evidence="16">
    <location>
        <begin position="259"/>
        <end position="261"/>
    </location>
    <ligand>
        <name>ATP</name>
        <dbReference type="ChEBI" id="CHEBI:30616"/>
    </ligand>
</feature>
<dbReference type="GO" id="GO:0005737">
    <property type="term" value="C:cytoplasm"/>
    <property type="evidence" value="ECO:0007669"/>
    <property type="project" value="UniProtKB-SubCell"/>
</dbReference>
<feature type="coiled-coil region" evidence="17">
    <location>
        <begin position="37"/>
        <end position="88"/>
    </location>
</feature>
<evidence type="ECO:0000256" key="4">
    <source>
        <dbReference type="ARBA" id="ARBA00012840"/>
    </source>
</evidence>
<dbReference type="GO" id="GO:0004828">
    <property type="term" value="F:serine-tRNA ligase activity"/>
    <property type="evidence" value="ECO:0007669"/>
    <property type="project" value="UniProtKB-UniRule"/>
</dbReference>
<name>A0A014NR25_9BACT</name>
<evidence type="ECO:0000313" key="19">
    <source>
        <dbReference type="EMBL" id="EXU61327.1"/>
    </source>
</evidence>
<protein>
    <recommendedName>
        <fullName evidence="11 14">Serine--tRNA ligase</fullName>
        <ecNumber evidence="4 14">6.1.1.11</ecNumber>
    </recommendedName>
</protein>
<dbReference type="PANTHER" id="PTHR43697:SF1">
    <property type="entry name" value="SERINE--TRNA LIGASE"/>
    <property type="match status" value="1"/>
</dbReference>
<evidence type="ECO:0000256" key="6">
    <source>
        <dbReference type="ARBA" id="ARBA00022598"/>
    </source>
</evidence>
<evidence type="ECO:0000256" key="13">
    <source>
        <dbReference type="ARBA" id="ARBA00048823"/>
    </source>
</evidence>
<keyword evidence="8 16" id="KW-0067">ATP-binding</keyword>
<dbReference type="AlphaFoldDB" id="A0A014NR25"/>
<reference evidence="19 20" key="1">
    <citation type="submission" date="2014-03" db="EMBL/GenBank/DDBJ databases">
        <title>Genome sequence of Mycoplasma ovipneumoniae strain 14811.</title>
        <authorList>
            <person name="Sirand-Pugnet P."/>
            <person name="Breton M."/>
            <person name="Dordet-Frisoni E."/>
            <person name="Baranowski E."/>
            <person name="Barre A."/>
            <person name="Couture C."/>
            <person name="Dupuy V."/>
            <person name="Gaurivaud P."/>
            <person name="Jacob D."/>
            <person name="Lemaitre C."/>
            <person name="Manso-Silvan L."/>
            <person name="Nikolski M."/>
            <person name="Nouvel L.-X."/>
            <person name="Poumarat F."/>
            <person name="Tardy F."/>
            <person name="Thebault P."/>
            <person name="Theil S."/>
            <person name="Citti C."/>
            <person name="Thiaucourt F."/>
            <person name="Blanchard A."/>
        </authorList>
    </citation>
    <scope>NUCLEOTIDE SEQUENCE [LARGE SCALE GENOMIC DNA]</scope>
    <source>
        <strain evidence="19 20">14811</strain>
    </source>
</reference>
<keyword evidence="17" id="KW-0175">Coiled coil</keyword>
<evidence type="ECO:0000256" key="2">
    <source>
        <dbReference type="ARBA" id="ARBA00005045"/>
    </source>
</evidence>
<dbReference type="InterPro" id="IPR033729">
    <property type="entry name" value="SerRS_core"/>
</dbReference>
<evidence type="ECO:0000256" key="9">
    <source>
        <dbReference type="ARBA" id="ARBA00022917"/>
    </source>
</evidence>
<evidence type="ECO:0000256" key="8">
    <source>
        <dbReference type="ARBA" id="ARBA00022840"/>
    </source>
</evidence>
<dbReference type="GO" id="GO:0006434">
    <property type="term" value="P:seryl-tRNA aminoacylation"/>
    <property type="evidence" value="ECO:0007669"/>
    <property type="project" value="UniProtKB-UniRule"/>
</dbReference>
<dbReference type="eggNOG" id="COG0172">
    <property type="taxonomic scope" value="Bacteria"/>
</dbReference>
<comment type="catalytic activity">
    <reaction evidence="13">
        <text>tRNA(Ser) + L-serine + ATP = L-seryl-tRNA(Ser) + AMP + diphosphate + H(+)</text>
        <dbReference type="Rhea" id="RHEA:12292"/>
        <dbReference type="Rhea" id="RHEA-COMP:9669"/>
        <dbReference type="Rhea" id="RHEA-COMP:9703"/>
        <dbReference type="ChEBI" id="CHEBI:15378"/>
        <dbReference type="ChEBI" id="CHEBI:30616"/>
        <dbReference type="ChEBI" id="CHEBI:33019"/>
        <dbReference type="ChEBI" id="CHEBI:33384"/>
        <dbReference type="ChEBI" id="CHEBI:78442"/>
        <dbReference type="ChEBI" id="CHEBI:78533"/>
        <dbReference type="ChEBI" id="CHEBI:456215"/>
        <dbReference type="EC" id="6.1.1.11"/>
    </reaction>
</comment>
<dbReference type="NCBIfam" id="TIGR00414">
    <property type="entry name" value="serS"/>
    <property type="match status" value="1"/>
</dbReference>
<comment type="similarity">
    <text evidence="3">Belongs to the class-II aminoacyl-tRNA synthetase family. Type-1 seryl-tRNA synthetase subfamily.</text>
</comment>
<gene>
    <name evidence="19" type="primary">serS</name>
    <name evidence="19" type="ORF">MOVI_1520</name>
</gene>
<dbReference type="PROSITE" id="PS50862">
    <property type="entry name" value="AA_TRNA_LIGASE_II"/>
    <property type="match status" value="1"/>
</dbReference>
<feature type="binding site" evidence="15">
    <location>
        <position position="229"/>
    </location>
    <ligand>
        <name>L-serine</name>
        <dbReference type="ChEBI" id="CHEBI:33384"/>
    </ligand>
</feature>
<dbReference type="CDD" id="cd00770">
    <property type="entry name" value="SerRS_core"/>
    <property type="match status" value="1"/>
</dbReference>
<dbReference type="InterPro" id="IPR042103">
    <property type="entry name" value="SerRS_1_N_sf"/>
</dbReference>
<dbReference type="Gene3D" id="3.30.930.10">
    <property type="entry name" value="Bira Bifunctional Protein, Domain 2"/>
    <property type="match status" value="1"/>
</dbReference>
<dbReference type="PANTHER" id="PTHR43697">
    <property type="entry name" value="SERYL-TRNA SYNTHETASE"/>
    <property type="match status" value="1"/>
</dbReference>
<proteinExistence type="inferred from homology"/>
<dbReference type="Pfam" id="PF02403">
    <property type="entry name" value="Seryl_tRNA_N"/>
    <property type="match status" value="1"/>
</dbReference>
<dbReference type="InterPro" id="IPR006195">
    <property type="entry name" value="aa-tRNA-synth_II"/>
</dbReference>
<evidence type="ECO:0000256" key="17">
    <source>
        <dbReference type="SAM" id="Coils"/>
    </source>
</evidence>